<dbReference type="Proteomes" id="UP001301958">
    <property type="component" value="Unassembled WGS sequence"/>
</dbReference>
<evidence type="ECO:0000256" key="2">
    <source>
        <dbReference type="ARBA" id="ARBA00022679"/>
    </source>
</evidence>
<reference evidence="6" key="1">
    <citation type="journal article" date="2023" name="Mol. Phylogenet. Evol.">
        <title>Genome-scale phylogeny and comparative genomics of the fungal order Sordariales.</title>
        <authorList>
            <person name="Hensen N."/>
            <person name="Bonometti L."/>
            <person name="Westerberg I."/>
            <person name="Brannstrom I.O."/>
            <person name="Guillou S."/>
            <person name="Cros-Aarteil S."/>
            <person name="Calhoun S."/>
            <person name="Haridas S."/>
            <person name="Kuo A."/>
            <person name="Mondo S."/>
            <person name="Pangilinan J."/>
            <person name="Riley R."/>
            <person name="LaButti K."/>
            <person name="Andreopoulos B."/>
            <person name="Lipzen A."/>
            <person name="Chen C."/>
            <person name="Yan M."/>
            <person name="Daum C."/>
            <person name="Ng V."/>
            <person name="Clum A."/>
            <person name="Steindorff A."/>
            <person name="Ohm R.A."/>
            <person name="Martin F."/>
            <person name="Silar P."/>
            <person name="Natvig D.O."/>
            <person name="Lalanne C."/>
            <person name="Gautier V."/>
            <person name="Ament-Velasquez S.L."/>
            <person name="Kruys A."/>
            <person name="Hutchinson M.I."/>
            <person name="Powell A.J."/>
            <person name="Barry K."/>
            <person name="Miller A.N."/>
            <person name="Grigoriev I.V."/>
            <person name="Debuchy R."/>
            <person name="Gladieux P."/>
            <person name="Hiltunen Thoren M."/>
            <person name="Johannesson H."/>
        </authorList>
    </citation>
    <scope>NUCLEOTIDE SEQUENCE</scope>
    <source>
        <strain evidence="6">CBS 990.96</strain>
    </source>
</reference>
<dbReference type="CDD" id="cd19178">
    <property type="entry name" value="SET_SETD6"/>
    <property type="match status" value="1"/>
</dbReference>
<dbReference type="Gene3D" id="3.90.1420.10">
    <property type="entry name" value="Rubisco LSMT, substrate-binding domain"/>
    <property type="match status" value="1"/>
</dbReference>
<dbReference type="PANTHER" id="PTHR13271:SF34">
    <property type="entry name" value="N-LYSINE METHYLTRANSFERASE SETD6"/>
    <property type="match status" value="1"/>
</dbReference>
<dbReference type="GO" id="GO:0016279">
    <property type="term" value="F:protein-lysine N-methyltransferase activity"/>
    <property type="evidence" value="ECO:0007669"/>
    <property type="project" value="UniProtKB-UniRule"/>
</dbReference>
<dbReference type="InterPro" id="IPR050600">
    <property type="entry name" value="SETD3_SETD6_MTase"/>
</dbReference>
<evidence type="ECO:0000313" key="6">
    <source>
        <dbReference type="EMBL" id="KAK4226007.1"/>
    </source>
</evidence>
<accession>A0AAN7GVZ9</accession>
<dbReference type="GO" id="GO:0005634">
    <property type="term" value="C:nucleus"/>
    <property type="evidence" value="ECO:0007669"/>
    <property type="project" value="UniProtKB-SubCell"/>
</dbReference>
<sequence>MEVDSDDNTRFLDGSQAFLNWFESLPGATFHKDILIEDLRRQNAGRGIIAKADIPADTVLFTIPRQSILCAATSPVKDLIPDIFDLDIVDFDNDDDDDEAQSKTQNSWTLLILIMIYEHLRGPSSPWYPYLSILPSTFNTPMFWSASEISELQASALVNKVGKSEADSMISSKILPVIRTNSTIFFPAGITPLNDDQLTQLAHRMGSTIMAYAFDLESDETTINEDLENDDDEWEEDREGKTMLGMVPMADMLNADAEFNAHINHGADALTATSLRPIKEGEEILNFYGPLSSAELLRRYGYVTPKHARWDVVELGWDLFVKKASKRFFAGDKLSPEQIEAVQEKLREYEGFEEAFVLERYSPDPSPTGELNEEAMFNGLPDDLAEQFKLFLKGVKKVTGGKNGIALRALEDNHYRRELLLQTVMEALEEREGQYDTSLEEDERLLSEGVDGKKRMAVWVRKGEKQVLREARAWAKKESEESRRKTAEGDDEGRSSKRRRF</sequence>
<feature type="domain" description="SET" evidence="5">
    <location>
        <begin position="32"/>
        <end position="289"/>
    </location>
</feature>
<dbReference type="EMBL" id="MU865355">
    <property type="protein sequence ID" value="KAK4226007.1"/>
    <property type="molecule type" value="Genomic_DNA"/>
</dbReference>
<gene>
    <name evidence="6" type="ORF">QBC38DRAFT_240810</name>
</gene>
<dbReference type="InterPro" id="IPR044430">
    <property type="entry name" value="SETD6_SET"/>
</dbReference>
<dbReference type="FunFam" id="3.90.1410.10:FF:000007">
    <property type="entry name" value="Ribosomal lysine N-methyltransferase 4"/>
    <property type="match status" value="1"/>
</dbReference>
<proteinExistence type="predicted"/>
<dbReference type="Gene3D" id="3.90.1410.10">
    <property type="entry name" value="set domain protein methyltransferase, domain 1"/>
    <property type="match status" value="1"/>
</dbReference>
<dbReference type="Pfam" id="PF09273">
    <property type="entry name" value="Rubis-subs-bind"/>
    <property type="match status" value="1"/>
</dbReference>
<dbReference type="InterPro" id="IPR015353">
    <property type="entry name" value="Rubisco_LSMT_subst-bd"/>
</dbReference>
<dbReference type="PROSITE" id="PS50280">
    <property type="entry name" value="SET"/>
    <property type="match status" value="1"/>
</dbReference>
<dbReference type="Pfam" id="PF00856">
    <property type="entry name" value="SET"/>
    <property type="match status" value="1"/>
</dbReference>
<organism evidence="6 7">
    <name type="scientific">Podospora fimiseda</name>
    <dbReference type="NCBI Taxonomy" id="252190"/>
    <lineage>
        <taxon>Eukaryota</taxon>
        <taxon>Fungi</taxon>
        <taxon>Dikarya</taxon>
        <taxon>Ascomycota</taxon>
        <taxon>Pezizomycotina</taxon>
        <taxon>Sordariomycetes</taxon>
        <taxon>Sordariomycetidae</taxon>
        <taxon>Sordariales</taxon>
        <taxon>Podosporaceae</taxon>
        <taxon>Podospora</taxon>
    </lineage>
</organism>
<keyword evidence="2" id="KW-0808">Transferase</keyword>
<reference evidence="6" key="2">
    <citation type="submission" date="2023-05" db="EMBL/GenBank/DDBJ databases">
        <authorList>
            <consortium name="Lawrence Berkeley National Laboratory"/>
            <person name="Steindorff A."/>
            <person name="Hensen N."/>
            <person name="Bonometti L."/>
            <person name="Westerberg I."/>
            <person name="Brannstrom I.O."/>
            <person name="Guillou S."/>
            <person name="Cros-Aarteil S."/>
            <person name="Calhoun S."/>
            <person name="Haridas S."/>
            <person name="Kuo A."/>
            <person name="Mondo S."/>
            <person name="Pangilinan J."/>
            <person name="Riley R."/>
            <person name="Labutti K."/>
            <person name="Andreopoulos B."/>
            <person name="Lipzen A."/>
            <person name="Chen C."/>
            <person name="Yanf M."/>
            <person name="Daum C."/>
            <person name="Ng V."/>
            <person name="Clum A."/>
            <person name="Ohm R."/>
            <person name="Martin F."/>
            <person name="Silar P."/>
            <person name="Natvig D."/>
            <person name="Lalanne C."/>
            <person name="Gautier V."/>
            <person name="Ament-Velasquez S.L."/>
            <person name="Kruys A."/>
            <person name="Hutchinson M.I."/>
            <person name="Powell A.J."/>
            <person name="Barry K."/>
            <person name="Miller A.N."/>
            <person name="Grigoriev I.V."/>
            <person name="Debuchy R."/>
            <person name="Gladieux P."/>
            <person name="Thoren M.H."/>
            <person name="Johannesson H."/>
        </authorList>
    </citation>
    <scope>NUCLEOTIDE SEQUENCE</scope>
    <source>
        <strain evidence="6">CBS 990.96</strain>
    </source>
</reference>
<feature type="region of interest" description="Disordered" evidence="4">
    <location>
        <begin position="471"/>
        <end position="501"/>
    </location>
</feature>
<keyword evidence="1" id="KW-0489">Methyltransferase</keyword>
<dbReference type="SUPFAM" id="SSF82199">
    <property type="entry name" value="SET domain"/>
    <property type="match status" value="1"/>
</dbReference>
<evidence type="ECO:0000256" key="4">
    <source>
        <dbReference type="SAM" id="MobiDB-lite"/>
    </source>
</evidence>
<comment type="caution">
    <text evidence="6">The sequence shown here is derived from an EMBL/GenBank/DDBJ whole genome shotgun (WGS) entry which is preliminary data.</text>
</comment>
<evidence type="ECO:0000259" key="5">
    <source>
        <dbReference type="PROSITE" id="PS50280"/>
    </source>
</evidence>
<evidence type="ECO:0000256" key="3">
    <source>
        <dbReference type="ARBA" id="ARBA00022691"/>
    </source>
</evidence>
<keyword evidence="3" id="KW-0949">S-adenosyl-L-methionine</keyword>
<evidence type="ECO:0000313" key="7">
    <source>
        <dbReference type="Proteomes" id="UP001301958"/>
    </source>
</evidence>
<dbReference type="GO" id="GO:0032259">
    <property type="term" value="P:methylation"/>
    <property type="evidence" value="ECO:0007669"/>
    <property type="project" value="UniProtKB-KW"/>
</dbReference>
<keyword evidence="7" id="KW-1185">Reference proteome</keyword>
<dbReference type="InterPro" id="IPR001214">
    <property type="entry name" value="SET_dom"/>
</dbReference>
<dbReference type="PANTHER" id="PTHR13271">
    <property type="entry name" value="UNCHARACTERIZED PUTATIVE METHYLTRANSFERASE"/>
    <property type="match status" value="1"/>
</dbReference>
<dbReference type="SUPFAM" id="SSF81822">
    <property type="entry name" value="RuBisCo LSMT C-terminal, substrate-binding domain"/>
    <property type="match status" value="1"/>
</dbReference>
<dbReference type="InterPro" id="IPR046341">
    <property type="entry name" value="SET_dom_sf"/>
</dbReference>
<name>A0AAN7GVZ9_9PEZI</name>
<dbReference type="InterPro" id="IPR036464">
    <property type="entry name" value="Rubisco_LSMT_subst-bd_sf"/>
</dbReference>
<feature type="compositionally biased region" description="Basic and acidic residues" evidence="4">
    <location>
        <begin position="471"/>
        <end position="495"/>
    </location>
</feature>
<evidence type="ECO:0000256" key="1">
    <source>
        <dbReference type="ARBA" id="ARBA00022603"/>
    </source>
</evidence>
<protein>
    <recommendedName>
        <fullName evidence="5">SET domain-containing protein</fullName>
    </recommendedName>
</protein>
<dbReference type="AlphaFoldDB" id="A0AAN7GVZ9"/>